<dbReference type="GO" id="GO:0003700">
    <property type="term" value="F:DNA-binding transcription factor activity"/>
    <property type="evidence" value="ECO:0007669"/>
    <property type="project" value="TreeGrafter"/>
</dbReference>
<evidence type="ECO:0000256" key="2">
    <source>
        <dbReference type="ARBA" id="ARBA00023125"/>
    </source>
</evidence>
<dbReference type="PROSITE" id="PS51078">
    <property type="entry name" value="ICLR_ED"/>
    <property type="match status" value="1"/>
</dbReference>
<evidence type="ECO:0000256" key="5">
    <source>
        <dbReference type="ARBA" id="ARBA00042627"/>
    </source>
</evidence>
<dbReference type="KEGG" id="vih:AB0763_12190"/>
<dbReference type="InterPro" id="IPR029016">
    <property type="entry name" value="GAF-like_dom_sf"/>
</dbReference>
<dbReference type="InterPro" id="IPR014757">
    <property type="entry name" value="Tscrpt_reg_IclR_C"/>
</dbReference>
<dbReference type="PANTHER" id="PTHR30136:SF24">
    <property type="entry name" value="HTH-TYPE TRANSCRIPTIONAL REPRESSOR ALLR"/>
    <property type="match status" value="1"/>
</dbReference>
<dbReference type="FunFam" id="1.10.10.10:FF:000056">
    <property type="entry name" value="IclR family transcriptional regulator"/>
    <property type="match status" value="1"/>
</dbReference>
<proteinExistence type="predicted"/>
<keyword evidence="1" id="KW-0805">Transcription regulation</keyword>
<gene>
    <name evidence="8" type="ORF">AB0763_12190</name>
</gene>
<protein>
    <recommendedName>
        <fullName evidence="4">HTH-type transcriptional repressor AllR</fullName>
    </recommendedName>
    <alternativeName>
        <fullName evidence="5">Negative regulator of allantoin and glyoxylate utilization operons</fullName>
    </alternativeName>
</protein>
<dbReference type="SMART" id="SM00346">
    <property type="entry name" value="HTH_ICLR"/>
    <property type="match status" value="1"/>
</dbReference>
<evidence type="ECO:0000259" key="6">
    <source>
        <dbReference type="PROSITE" id="PS51077"/>
    </source>
</evidence>
<dbReference type="SUPFAM" id="SSF55781">
    <property type="entry name" value="GAF domain-like"/>
    <property type="match status" value="1"/>
</dbReference>
<dbReference type="GO" id="GO:0003677">
    <property type="term" value="F:DNA binding"/>
    <property type="evidence" value="ECO:0007669"/>
    <property type="project" value="UniProtKB-KW"/>
</dbReference>
<evidence type="ECO:0000256" key="3">
    <source>
        <dbReference type="ARBA" id="ARBA00023163"/>
    </source>
</evidence>
<keyword evidence="2" id="KW-0238">DNA-binding</keyword>
<dbReference type="Gene3D" id="1.10.10.10">
    <property type="entry name" value="Winged helix-like DNA-binding domain superfamily/Winged helix DNA-binding domain"/>
    <property type="match status" value="1"/>
</dbReference>
<evidence type="ECO:0000259" key="7">
    <source>
        <dbReference type="PROSITE" id="PS51078"/>
    </source>
</evidence>
<dbReference type="PROSITE" id="PS51077">
    <property type="entry name" value="HTH_ICLR"/>
    <property type="match status" value="1"/>
</dbReference>
<dbReference type="RefSeq" id="WP_306102043.1">
    <property type="nucleotide sequence ID" value="NZ_CP162601.1"/>
</dbReference>
<evidence type="ECO:0000256" key="1">
    <source>
        <dbReference type="ARBA" id="ARBA00023015"/>
    </source>
</evidence>
<organism evidence="8">
    <name type="scientific">Vibrio sp. HB236076</name>
    <dbReference type="NCBI Taxonomy" id="3232307"/>
    <lineage>
        <taxon>Bacteria</taxon>
        <taxon>Pseudomonadati</taxon>
        <taxon>Pseudomonadota</taxon>
        <taxon>Gammaproteobacteria</taxon>
        <taxon>Vibrionales</taxon>
        <taxon>Vibrionaceae</taxon>
        <taxon>Vibrio</taxon>
    </lineage>
</organism>
<evidence type="ECO:0000313" key="8">
    <source>
        <dbReference type="EMBL" id="XDK24912.1"/>
    </source>
</evidence>
<evidence type="ECO:0000256" key="4">
    <source>
        <dbReference type="ARBA" id="ARBA00040379"/>
    </source>
</evidence>
<keyword evidence="3" id="KW-0804">Transcription</keyword>
<reference evidence="8" key="1">
    <citation type="submission" date="2024-07" db="EMBL/GenBank/DDBJ databases">
        <title>Genome Analysis of a Potential Novel Vibrio Species Secreting pH- and Thermo-stable Alginate Lyase and its Application in Producing Alginate Oligosaccharides.</title>
        <authorList>
            <person name="Huang H."/>
            <person name="Bao K."/>
        </authorList>
    </citation>
    <scope>NUCLEOTIDE SEQUENCE</scope>
    <source>
        <strain evidence="8">HB236076</strain>
    </source>
</reference>
<dbReference type="InterPro" id="IPR036390">
    <property type="entry name" value="WH_DNA-bd_sf"/>
</dbReference>
<dbReference type="SUPFAM" id="SSF46785">
    <property type="entry name" value="Winged helix' DNA-binding domain"/>
    <property type="match status" value="1"/>
</dbReference>
<dbReference type="Gene3D" id="3.30.450.40">
    <property type="match status" value="1"/>
</dbReference>
<dbReference type="Pfam" id="PF01614">
    <property type="entry name" value="IclR_C"/>
    <property type="match status" value="1"/>
</dbReference>
<dbReference type="InterPro" id="IPR005471">
    <property type="entry name" value="Tscrpt_reg_IclR_N"/>
</dbReference>
<accession>A0AB39HAD8</accession>
<feature type="domain" description="HTH iclR-type" evidence="6">
    <location>
        <begin position="1"/>
        <end position="62"/>
    </location>
</feature>
<name>A0AB39HAD8_9VIBR</name>
<feature type="domain" description="IclR-ED" evidence="7">
    <location>
        <begin position="63"/>
        <end position="250"/>
    </location>
</feature>
<dbReference type="InterPro" id="IPR050707">
    <property type="entry name" value="HTH_MetabolicPath_Reg"/>
</dbReference>
<dbReference type="GO" id="GO:0045892">
    <property type="term" value="P:negative regulation of DNA-templated transcription"/>
    <property type="evidence" value="ECO:0007669"/>
    <property type="project" value="TreeGrafter"/>
</dbReference>
<dbReference type="PANTHER" id="PTHR30136">
    <property type="entry name" value="HELIX-TURN-HELIX TRANSCRIPTIONAL REGULATOR, ICLR FAMILY"/>
    <property type="match status" value="1"/>
</dbReference>
<dbReference type="AlphaFoldDB" id="A0AB39HAD8"/>
<sequence>MQAVKKTFDVLELIAMSKEGVSLDSLSKSLGYPKATAHRICKTLIDCGYLRQLSSGHYCISAKLLSLGYGVVQHDPLATEVTPILQALADEMGFNVNLQRRDLHTVILLKKEEPKHAVFHTNARPGLVSPLHQAACGKIILAHLDESQWQEYWALYADNPDRFCHFSDGKVDNIDDFFQENRRIKQQGWAVDGEGNESGITCVAVPLLTANTVQYAISVSGLTPEIHRYGMNNIIERLNQLSADIVNKHY</sequence>
<dbReference type="Pfam" id="PF09339">
    <property type="entry name" value="HTH_IclR"/>
    <property type="match status" value="1"/>
</dbReference>
<dbReference type="InterPro" id="IPR036388">
    <property type="entry name" value="WH-like_DNA-bd_sf"/>
</dbReference>
<dbReference type="EMBL" id="CP162601">
    <property type="protein sequence ID" value="XDK24912.1"/>
    <property type="molecule type" value="Genomic_DNA"/>
</dbReference>